<organism evidence="8 9">
    <name type="scientific">Cyclostephanos tholiformis</name>
    <dbReference type="NCBI Taxonomy" id="382380"/>
    <lineage>
        <taxon>Eukaryota</taxon>
        <taxon>Sar</taxon>
        <taxon>Stramenopiles</taxon>
        <taxon>Ochrophyta</taxon>
        <taxon>Bacillariophyta</taxon>
        <taxon>Coscinodiscophyceae</taxon>
        <taxon>Thalassiosirophycidae</taxon>
        <taxon>Stephanodiscales</taxon>
        <taxon>Stephanodiscaceae</taxon>
        <taxon>Cyclostephanos</taxon>
    </lineage>
</organism>
<dbReference type="Pfam" id="PF00153">
    <property type="entry name" value="Mito_carr"/>
    <property type="match status" value="2"/>
</dbReference>
<dbReference type="AlphaFoldDB" id="A0ABD3RBK3"/>
<dbReference type="EMBL" id="JALLPB020000618">
    <property type="protein sequence ID" value="KAL3807536.1"/>
    <property type="molecule type" value="Genomic_DNA"/>
</dbReference>
<dbReference type="Proteomes" id="UP001530377">
    <property type="component" value="Unassembled WGS sequence"/>
</dbReference>
<dbReference type="PANTHER" id="PTHR46080:SF3">
    <property type="entry name" value="MITOCHONDRIAL SUBSTRATE CARRIER FAMILY PROTEIN"/>
    <property type="match status" value="1"/>
</dbReference>
<proteinExistence type="inferred from homology"/>
<dbReference type="GO" id="GO:0016020">
    <property type="term" value="C:membrane"/>
    <property type="evidence" value="ECO:0007669"/>
    <property type="project" value="UniProtKB-SubCell"/>
</dbReference>
<evidence type="ECO:0008006" key="10">
    <source>
        <dbReference type="Google" id="ProtNLM"/>
    </source>
</evidence>
<sequence length="346" mass="37480">MSSSTPDQQGYLMGWRKVDTRWSDMDVTRLYSIADADLLGTVMYSALTVALHPLTVAKIRRQIMREGQPTGTSSHTGAFLNNIGQHYRGLGVVVGLAIPARILYISTLEYSREKFDTSARYFLSNPPPALATYSTEISGLLPLVTPFSGGISGGLAAVSSQVIVVPMDVVSQKLMVMEEKVYKSEGSAMMVVKSIIRTDGWLGLYRGLGLSLLTSLPAGTIWWGTYTGMRDKLCVFECSEDDGKGVTPRVARQVIVQVASAFGAATAASLATQPLDTIKTRLQVGANNSSTKPRSSPRSIAKELISTPGLYKGLLPRIVHMGVWGSVLSAAYEVLKLVSRKDYDYL</sequence>
<evidence type="ECO:0000313" key="9">
    <source>
        <dbReference type="Proteomes" id="UP001530377"/>
    </source>
</evidence>
<keyword evidence="4" id="KW-0677">Repeat</keyword>
<dbReference type="PROSITE" id="PS50920">
    <property type="entry name" value="SOLCAR"/>
    <property type="match status" value="2"/>
</dbReference>
<keyword evidence="9" id="KW-1185">Reference proteome</keyword>
<accession>A0ABD3RBK3</accession>
<feature type="repeat" description="Solcar" evidence="6">
    <location>
        <begin position="252"/>
        <end position="338"/>
    </location>
</feature>
<evidence type="ECO:0000256" key="6">
    <source>
        <dbReference type="PROSITE-ProRule" id="PRU00282"/>
    </source>
</evidence>
<evidence type="ECO:0000256" key="2">
    <source>
        <dbReference type="ARBA" id="ARBA00022448"/>
    </source>
</evidence>
<evidence type="ECO:0000256" key="1">
    <source>
        <dbReference type="ARBA" id="ARBA00004141"/>
    </source>
</evidence>
<comment type="caution">
    <text evidence="8">The sequence shown here is derived from an EMBL/GenBank/DDBJ whole genome shotgun (WGS) entry which is preliminary data.</text>
</comment>
<dbReference type="InterPro" id="IPR023395">
    <property type="entry name" value="MCP_dom_sf"/>
</dbReference>
<dbReference type="SUPFAM" id="SSF103506">
    <property type="entry name" value="Mitochondrial carrier"/>
    <property type="match status" value="1"/>
</dbReference>
<dbReference type="PRINTS" id="PR00926">
    <property type="entry name" value="MITOCARRIER"/>
</dbReference>
<protein>
    <recommendedName>
        <fullName evidence="10">Mitochondrial carrier protein</fullName>
    </recommendedName>
</protein>
<evidence type="ECO:0000256" key="4">
    <source>
        <dbReference type="ARBA" id="ARBA00022737"/>
    </source>
</evidence>
<name>A0ABD3RBK3_9STRA</name>
<evidence type="ECO:0000256" key="3">
    <source>
        <dbReference type="ARBA" id="ARBA00022692"/>
    </source>
</evidence>
<dbReference type="InterPro" id="IPR002067">
    <property type="entry name" value="MCP"/>
</dbReference>
<reference evidence="8 9" key="1">
    <citation type="submission" date="2024-10" db="EMBL/GenBank/DDBJ databases">
        <title>Updated reference genomes for cyclostephanoid diatoms.</title>
        <authorList>
            <person name="Roberts W.R."/>
            <person name="Alverson A.J."/>
        </authorList>
    </citation>
    <scope>NUCLEOTIDE SEQUENCE [LARGE SCALE GENOMIC DNA]</scope>
    <source>
        <strain evidence="8 9">AJA228-03</strain>
    </source>
</reference>
<gene>
    <name evidence="8" type="ORF">ACHAXA_002575</name>
</gene>
<feature type="repeat" description="Solcar" evidence="6">
    <location>
        <begin position="144"/>
        <end position="232"/>
    </location>
</feature>
<keyword evidence="2 7" id="KW-0813">Transport</keyword>
<keyword evidence="3 6" id="KW-0812">Transmembrane</keyword>
<dbReference type="PANTHER" id="PTHR46080">
    <property type="entry name" value="MITOCHONDRIAL SUBSTRATE CARRIER FAMILY PROTEIN J"/>
    <property type="match status" value="1"/>
</dbReference>
<dbReference type="InterPro" id="IPR018108">
    <property type="entry name" value="MCP_transmembrane"/>
</dbReference>
<evidence type="ECO:0000313" key="8">
    <source>
        <dbReference type="EMBL" id="KAL3807536.1"/>
    </source>
</evidence>
<evidence type="ECO:0000256" key="7">
    <source>
        <dbReference type="RuleBase" id="RU000488"/>
    </source>
</evidence>
<comment type="subcellular location">
    <subcellularLocation>
        <location evidence="1">Membrane</location>
        <topology evidence="1">Multi-pass membrane protein</topology>
    </subcellularLocation>
</comment>
<comment type="similarity">
    <text evidence="7">Belongs to the mitochondrial carrier (TC 2.A.29) family.</text>
</comment>
<dbReference type="Gene3D" id="1.50.40.10">
    <property type="entry name" value="Mitochondrial carrier domain"/>
    <property type="match status" value="1"/>
</dbReference>
<evidence type="ECO:0000256" key="5">
    <source>
        <dbReference type="ARBA" id="ARBA00023136"/>
    </source>
</evidence>
<keyword evidence="5 6" id="KW-0472">Membrane</keyword>